<accession>A0A0P1BJX4</accession>
<feature type="region of interest" description="Disordered" evidence="1">
    <location>
        <begin position="676"/>
        <end position="778"/>
    </location>
</feature>
<dbReference type="EMBL" id="CCYA01000318">
    <property type="protein sequence ID" value="CEH16577.1"/>
    <property type="molecule type" value="Genomic_DNA"/>
</dbReference>
<feature type="region of interest" description="Disordered" evidence="1">
    <location>
        <begin position="605"/>
        <end position="646"/>
    </location>
</feature>
<evidence type="ECO:0000313" key="3">
    <source>
        <dbReference type="Proteomes" id="UP000054845"/>
    </source>
</evidence>
<dbReference type="OrthoDB" id="10332908at2759"/>
<feature type="compositionally biased region" description="Polar residues" evidence="1">
    <location>
        <begin position="824"/>
        <end position="837"/>
    </location>
</feature>
<feature type="compositionally biased region" description="Polar residues" evidence="1">
    <location>
        <begin position="1040"/>
        <end position="1054"/>
    </location>
</feature>
<feature type="compositionally biased region" description="Pro residues" evidence="1">
    <location>
        <begin position="1345"/>
        <end position="1357"/>
    </location>
</feature>
<feature type="compositionally biased region" description="Low complexity" evidence="1">
    <location>
        <begin position="1230"/>
        <end position="1239"/>
    </location>
</feature>
<keyword evidence="3" id="KW-1185">Reference proteome</keyword>
<feature type="region of interest" description="Disordered" evidence="1">
    <location>
        <begin position="148"/>
        <end position="270"/>
    </location>
</feature>
<feature type="compositionally biased region" description="Polar residues" evidence="1">
    <location>
        <begin position="226"/>
        <end position="237"/>
    </location>
</feature>
<feature type="compositionally biased region" description="Basic and acidic residues" evidence="1">
    <location>
        <begin position="758"/>
        <end position="776"/>
    </location>
</feature>
<feature type="compositionally biased region" description="Low complexity" evidence="1">
    <location>
        <begin position="844"/>
        <end position="854"/>
    </location>
</feature>
<evidence type="ECO:0008006" key="4">
    <source>
        <dbReference type="Google" id="ProtNLM"/>
    </source>
</evidence>
<feature type="compositionally biased region" description="Polar residues" evidence="1">
    <location>
        <begin position="33"/>
        <end position="47"/>
    </location>
</feature>
<feature type="region of interest" description="Disordered" evidence="1">
    <location>
        <begin position="287"/>
        <end position="362"/>
    </location>
</feature>
<name>A0A0P1BJX4_9BASI</name>
<feature type="compositionally biased region" description="Polar residues" evidence="1">
    <location>
        <begin position="1072"/>
        <end position="1083"/>
    </location>
</feature>
<feature type="compositionally biased region" description="Polar residues" evidence="1">
    <location>
        <begin position="384"/>
        <end position="399"/>
    </location>
</feature>
<evidence type="ECO:0000256" key="1">
    <source>
        <dbReference type="SAM" id="MobiDB-lite"/>
    </source>
</evidence>
<dbReference type="Proteomes" id="UP000054845">
    <property type="component" value="Unassembled WGS sequence"/>
</dbReference>
<feature type="compositionally biased region" description="Polar residues" evidence="1">
    <location>
        <begin position="287"/>
        <end position="329"/>
    </location>
</feature>
<evidence type="ECO:0000313" key="2">
    <source>
        <dbReference type="EMBL" id="CEH16577.1"/>
    </source>
</evidence>
<feature type="compositionally biased region" description="Polar residues" evidence="1">
    <location>
        <begin position="921"/>
        <end position="942"/>
    </location>
</feature>
<feature type="region of interest" description="Disordered" evidence="1">
    <location>
        <begin position="379"/>
        <end position="405"/>
    </location>
</feature>
<feature type="region of interest" description="Disordered" evidence="1">
    <location>
        <begin position="972"/>
        <end position="1003"/>
    </location>
</feature>
<protein>
    <recommendedName>
        <fullName evidence="4">PH domain-containing protein</fullName>
    </recommendedName>
</protein>
<feature type="compositionally biased region" description="Low complexity" evidence="1">
    <location>
        <begin position="94"/>
        <end position="114"/>
    </location>
</feature>
<feature type="region of interest" description="Disordered" evidence="1">
    <location>
        <begin position="800"/>
        <end position="960"/>
    </location>
</feature>
<sequence>MAVHPSGPITLNALLHYNSHRRRLCSGGGERSVVSSQMNAPQSNPITISEAAPIPPPRSASKPRGSSVADRKMNESARASKLSKFFGEAPPPSLARGGSSASRSATAPRSARPLTGASPTDNAAAPQLDLLLPGSQLIRSGSATNVLLEGQGTSHGDATVSPGDLGSTHAHHGPGLFAGFDATPYGARSPIAPPDERQQPQLRNYPEAGLSDRASLDIFQERRRGSTSSMGAASYTTGFPAPPMGATNGHWAASPPRQSTSTSHQGPGGSLTAFFDHLGGEIETVGASVNNNARRPSLPNTGTPGSIASSRQATPQSALSPSKSITFQSPKAARPGSMAGSDHHSAYKFGDLGRSSMGSRRPSVDAQIMSATFSSASFDPERTIGTTPYEHSSLGASSSRGERAPCDPTCAPFPCEYRALRRSILMDEPVAKYSLPRGMTLARKRGWRSRQLVLTSNGHRVDQRVTVVPSAWGADGSSTSMTTITPCFDFDVPYAEDLSSAPFACLHVFKPDGMKEQQRFVLAPTSYVAVADSARRYGGGRHLLRIGGGSAVYPQEIETARGSVQGEEWLVQLDSIEQLLKWQHTIRALIAALAHAEGEFRTGRRYPRRGSAADNGLSLRSPAPASPVWPAPARSADAGAHEQARKSGLGIAWSPLESDAAGRREHAIAPSRSSFFAVSEARPSGERSVTERPSVGTRTSAADPESPIDHAFPAVHKRQQPHSVLPSREPREVVRPVSSTDPLLDEMETLTQELSVAESKRERAPLSEGREGDGHFSVHGTNIATLRSWAMVSSDSINTEPLVHGHHSNPLSGTHDQHDDDRASVTSEPMEWTSQSYGRKARSRTTSVSSTNSSPICFSYARSDLPPRTPAPQTALPPPPSAQTKHAPSIQIAVPPSARKAEGHSPTLSGPAALRHRQASHESTGASSHTSSVRSDSGSNMAARTWKSRPGSMMDSSWNKLSDGYSPTAAWNFSNSPSSSVGTVSSPLTPLSPTAPSDARDRHAGVSIRHSLDVTPHASSSLERKQALLAALALEQRAQSSSTPVGNRAITPNEQVEEITPVRGERRDPDTRNNANQATNGSRLSPRLRSHIDPPTPSTPDDNWKSSLPRKHTQRGSFFNLYESEDEQEDGGNMSSDVEHSQRSGLASSDEGVQAGRASPAKPLVLAPPPRRRSKSTQGSTPAQSHRHSQSDGNPYASVASRIDADGAAPSRSESHHSLCGGSGEAKARQSGVSGSAQGAAGGVLPYSPPTPLSNSPISNRQSAHVFQNQQATWAASNAASQHSASASGLSRGPSTHRSSRESLMLAAAAAAGQSPIDAKGGKSPHPSVHASRVLSSADLLSEFPSPPPSMPTPPSRSPVRRGGASSAPSTWRLPPAALPEVSPAASAQHSFMNVQTTPSSRSRPTSPKRQRQPATPTHSPQHERATIGLAM</sequence>
<feature type="compositionally biased region" description="Low complexity" evidence="1">
    <location>
        <begin position="1275"/>
        <end position="1291"/>
    </location>
</feature>
<feature type="region of interest" description="Disordered" evidence="1">
    <location>
        <begin position="1037"/>
        <end position="1432"/>
    </location>
</feature>
<reference evidence="2 3" key="1">
    <citation type="submission" date="2014-09" db="EMBL/GenBank/DDBJ databases">
        <authorList>
            <person name="Magalhaes I.L.F."/>
            <person name="Oliveira U."/>
            <person name="Santos F.R."/>
            <person name="Vidigal T.H.D.A."/>
            <person name="Brescovit A.D."/>
            <person name="Santos A.J."/>
        </authorList>
    </citation>
    <scope>NUCLEOTIDE SEQUENCE [LARGE SCALE GENOMIC DNA]</scope>
</reference>
<feature type="compositionally biased region" description="Polar residues" evidence="1">
    <location>
        <begin position="1386"/>
        <end position="1395"/>
    </location>
</feature>
<feature type="region of interest" description="Disordered" evidence="1">
    <location>
        <begin position="25"/>
        <end position="123"/>
    </location>
</feature>
<feature type="compositionally biased region" description="Pro residues" evidence="1">
    <location>
        <begin position="867"/>
        <end position="881"/>
    </location>
</feature>
<feature type="compositionally biased region" description="Low complexity" evidence="1">
    <location>
        <begin position="974"/>
        <end position="997"/>
    </location>
</feature>
<proteinExistence type="predicted"/>
<feature type="compositionally biased region" description="Polar residues" evidence="1">
    <location>
        <begin position="1253"/>
        <end position="1274"/>
    </location>
</feature>
<feature type="compositionally biased region" description="Polar residues" evidence="1">
    <location>
        <begin position="256"/>
        <end position="265"/>
    </location>
</feature>
<organism evidence="2 3">
    <name type="scientific">Ceraceosorus bombacis</name>
    <dbReference type="NCBI Taxonomy" id="401625"/>
    <lineage>
        <taxon>Eukaryota</taxon>
        <taxon>Fungi</taxon>
        <taxon>Dikarya</taxon>
        <taxon>Basidiomycota</taxon>
        <taxon>Ustilaginomycotina</taxon>
        <taxon>Exobasidiomycetes</taxon>
        <taxon>Ceraceosorales</taxon>
        <taxon>Ceraceosoraceae</taxon>
        <taxon>Ceraceosorus</taxon>
    </lineage>
</organism>
<feature type="compositionally biased region" description="Low complexity" evidence="1">
    <location>
        <begin position="1396"/>
        <end position="1406"/>
    </location>
</feature>